<gene>
    <name evidence="1" type="ORF">ALC62_14339</name>
</gene>
<keyword evidence="2" id="KW-1185">Reference proteome</keyword>
<dbReference type="EMBL" id="KQ978338">
    <property type="protein sequence ID" value="KYM95039.1"/>
    <property type="molecule type" value="Genomic_DNA"/>
</dbReference>
<protein>
    <submittedName>
        <fullName evidence="1">Uncharacterized protein</fullName>
    </submittedName>
</protein>
<dbReference type="AlphaFoldDB" id="A0A151I8V7"/>
<accession>A0A151I8V7</accession>
<proteinExistence type="predicted"/>
<name>A0A151I8V7_9HYME</name>
<evidence type="ECO:0000313" key="2">
    <source>
        <dbReference type="Proteomes" id="UP000078542"/>
    </source>
</evidence>
<dbReference type="Proteomes" id="UP000078542">
    <property type="component" value="Unassembled WGS sequence"/>
</dbReference>
<sequence length="83" mass="9426">MFNEAVKSRGGKMAAAVKLQVPFGWCTRKAVIRIFSSFSSNVLYLVCSRSIFCLKHIHKDLRTLRPPRPPSDVPTRFSVYTIP</sequence>
<evidence type="ECO:0000313" key="1">
    <source>
        <dbReference type="EMBL" id="KYM95039.1"/>
    </source>
</evidence>
<reference evidence="1 2" key="1">
    <citation type="submission" date="2016-03" db="EMBL/GenBank/DDBJ databases">
        <title>Cyphomyrmex costatus WGS genome.</title>
        <authorList>
            <person name="Nygaard S."/>
            <person name="Hu H."/>
            <person name="Boomsma J."/>
            <person name="Zhang G."/>
        </authorList>
    </citation>
    <scope>NUCLEOTIDE SEQUENCE [LARGE SCALE GENOMIC DNA]</scope>
    <source>
        <strain evidence="1">MS0001</strain>
        <tissue evidence="1">Whole body</tissue>
    </source>
</reference>
<organism evidence="1 2">
    <name type="scientific">Cyphomyrmex costatus</name>
    <dbReference type="NCBI Taxonomy" id="456900"/>
    <lineage>
        <taxon>Eukaryota</taxon>
        <taxon>Metazoa</taxon>
        <taxon>Ecdysozoa</taxon>
        <taxon>Arthropoda</taxon>
        <taxon>Hexapoda</taxon>
        <taxon>Insecta</taxon>
        <taxon>Pterygota</taxon>
        <taxon>Neoptera</taxon>
        <taxon>Endopterygota</taxon>
        <taxon>Hymenoptera</taxon>
        <taxon>Apocrita</taxon>
        <taxon>Aculeata</taxon>
        <taxon>Formicoidea</taxon>
        <taxon>Formicidae</taxon>
        <taxon>Myrmicinae</taxon>
        <taxon>Cyphomyrmex</taxon>
    </lineage>
</organism>